<keyword evidence="8" id="KW-0175">Coiled coil</keyword>
<keyword evidence="3" id="KW-0813">Transport</keyword>
<evidence type="ECO:0000256" key="1">
    <source>
        <dbReference type="ARBA" id="ARBA00004442"/>
    </source>
</evidence>
<dbReference type="InterPro" id="IPR003423">
    <property type="entry name" value="OMP_efflux"/>
</dbReference>
<dbReference type="AlphaFoldDB" id="A0A660SKN8"/>
<evidence type="ECO:0000256" key="2">
    <source>
        <dbReference type="ARBA" id="ARBA00007613"/>
    </source>
</evidence>
<keyword evidence="7" id="KW-0998">Cell outer membrane</keyword>
<comment type="similarity">
    <text evidence="2">Belongs to the outer membrane factor (OMF) (TC 1.B.17) family.</text>
</comment>
<dbReference type="InterPro" id="IPR051906">
    <property type="entry name" value="TolC-like"/>
</dbReference>
<name>A0A660SKN8_UNCW3</name>
<dbReference type="GO" id="GO:0009279">
    <property type="term" value="C:cell outer membrane"/>
    <property type="evidence" value="ECO:0007669"/>
    <property type="project" value="UniProtKB-SubCell"/>
</dbReference>
<dbReference type="Proteomes" id="UP000268469">
    <property type="component" value="Unassembled WGS sequence"/>
</dbReference>
<dbReference type="PANTHER" id="PTHR30026:SF20">
    <property type="entry name" value="OUTER MEMBRANE PROTEIN TOLC"/>
    <property type="match status" value="1"/>
</dbReference>
<evidence type="ECO:0000256" key="5">
    <source>
        <dbReference type="ARBA" id="ARBA00022692"/>
    </source>
</evidence>
<dbReference type="Pfam" id="PF02321">
    <property type="entry name" value="OEP"/>
    <property type="match status" value="1"/>
</dbReference>
<accession>A0A660SKN8</accession>
<evidence type="ECO:0000313" key="9">
    <source>
        <dbReference type="EMBL" id="RKX71293.1"/>
    </source>
</evidence>
<evidence type="ECO:0008006" key="11">
    <source>
        <dbReference type="Google" id="ProtNLM"/>
    </source>
</evidence>
<dbReference type="PANTHER" id="PTHR30026">
    <property type="entry name" value="OUTER MEMBRANE PROTEIN TOLC"/>
    <property type="match status" value="1"/>
</dbReference>
<evidence type="ECO:0000256" key="4">
    <source>
        <dbReference type="ARBA" id="ARBA00022452"/>
    </source>
</evidence>
<comment type="caution">
    <text evidence="9">The sequence shown here is derived from an EMBL/GenBank/DDBJ whole genome shotgun (WGS) entry which is preliminary data.</text>
</comment>
<feature type="coiled-coil region" evidence="8">
    <location>
        <begin position="159"/>
        <end position="195"/>
    </location>
</feature>
<evidence type="ECO:0000313" key="10">
    <source>
        <dbReference type="Proteomes" id="UP000268469"/>
    </source>
</evidence>
<keyword evidence="5" id="KW-0812">Transmembrane</keyword>
<keyword evidence="6" id="KW-0472">Membrane</keyword>
<dbReference type="EMBL" id="QNBE01000012">
    <property type="protein sequence ID" value="RKX71293.1"/>
    <property type="molecule type" value="Genomic_DNA"/>
</dbReference>
<proteinExistence type="inferred from homology"/>
<evidence type="ECO:0000256" key="8">
    <source>
        <dbReference type="SAM" id="Coils"/>
    </source>
</evidence>
<evidence type="ECO:0000256" key="7">
    <source>
        <dbReference type="ARBA" id="ARBA00023237"/>
    </source>
</evidence>
<evidence type="ECO:0000256" key="3">
    <source>
        <dbReference type="ARBA" id="ARBA00022448"/>
    </source>
</evidence>
<dbReference type="GO" id="GO:1990281">
    <property type="term" value="C:efflux pump complex"/>
    <property type="evidence" value="ECO:0007669"/>
    <property type="project" value="TreeGrafter"/>
</dbReference>
<dbReference type="SUPFAM" id="SSF56954">
    <property type="entry name" value="Outer membrane efflux proteins (OEP)"/>
    <property type="match status" value="1"/>
</dbReference>
<protein>
    <recommendedName>
        <fullName evidence="11">TolC family protein</fullName>
    </recommendedName>
</protein>
<keyword evidence="4" id="KW-1134">Transmembrane beta strand</keyword>
<organism evidence="9 10">
    <name type="scientific">candidate division WOR-3 bacterium</name>
    <dbReference type="NCBI Taxonomy" id="2052148"/>
    <lineage>
        <taxon>Bacteria</taxon>
        <taxon>Bacteria division WOR-3</taxon>
    </lineage>
</organism>
<dbReference type="Gene3D" id="1.20.1600.10">
    <property type="entry name" value="Outer membrane efflux proteins (OEP)"/>
    <property type="match status" value="1"/>
</dbReference>
<gene>
    <name evidence="9" type="ORF">DRP53_02035</name>
</gene>
<dbReference type="GO" id="GO:0015288">
    <property type="term" value="F:porin activity"/>
    <property type="evidence" value="ECO:0007669"/>
    <property type="project" value="TreeGrafter"/>
</dbReference>
<comment type="subcellular location">
    <subcellularLocation>
        <location evidence="1">Cell outer membrane</location>
    </subcellularLocation>
</comment>
<evidence type="ECO:0000256" key="6">
    <source>
        <dbReference type="ARBA" id="ARBA00023136"/>
    </source>
</evidence>
<dbReference type="GO" id="GO:0015562">
    <property type="term" value="F:efflux transmembrane transporter activity"/>
    <property type="evidence" value="ECO:0007669"/>
    <property type="project" value="InterPro"/>
</dbReference>
<sequence length="405" mass="46061">MILLLFALDTLSLNLNQVINLGISRSLSVSTARTGVDLATIDLYDGLTDLLPTLSSYYEIRHGTELLDTTTYTYNLSLTQTVLNTTTIYQILSQLDLKSLARLTLKDEIGQLVYELTRGYIRLLVAFAMQKSLGLAQDRADENYRIVAARYQVGEVSRLDLLQADLARTTAERDRIENENRIEQLETHLSQLLDTNIYLIPTDTLPLPEADLDPDSLIPIFFGENLAIRKARLNRSISGKELLFAHLALLPTISLFLSYTYSSYDPPGSIRDIWDNRRRSYGIRIDFPIFNLKDILIGIMRAKVKQKRAEIELRTTRNEAWESFSDALRRLRLSRISIELGKKGLDAAREAFELARERYRTGTGSLLSLLTAQTDLTRSETQYLQALSDYHITLAEIGYLLGRQE</sequence>
<reference evidence="9 10" key="1">
    <citation type="submission" date="2018-06" db="EMBL/GenBank/DDBJ databases">
        <title>Extensive metabolic versatility and redundancy in microbially diverse, dynamic hydrothermal sediments.</title>
        <authorList>
            <person name="Dombrowski N."/>
            <person name="Teske A."/>
            <person name="Baker B.J."/>
        </authorList>
    </citation>
    <scope>NUCLEOTIDE SEQUENCE [LARGE SCALE GENOMIC DNA]</scope>
    <source>
        <strain evidence="9">B36_G15</strain>
    </source>
</reference>